<feature type="domain" description="Galactose-1-phosphate uridyl transferase N-terminal" evidence="5">
    <location>
        <begin position="81"/>
        <end position="142"/>
    </location>
</feature>
<keyword evidence="2" id="KW-0548">Nucleotidyltransferase</keyword>
<dbReference type="GO" id="GO:0008270">
    <property type="term" value="F:zinc ion binding"/>
    <property type="evidence" value="ECO:0007669"/>
    <property type="project" value="InterPro"/>
</dbReference>
<evidence type="ECO:0000256" key="2">
    <source>
        <dbReference type="ARBA" id="ARBA00022695"/>
    </source>
</evidence>
<gene>
    <name evidence="6" type="ORF">A3B51_01775</name>
</gene>
<dbReference type="Proteomes" id="UP000176780">
    <property type="component" value="Unassembled WGS sequence"/>
</dbReference>
<dbReference type="InterPro" id="IPR053177">
    <property type="entry name" value="ADP-glucose_phosphorylase"/>
</dbReference>
<dbReference type="SUPFAM" id="SSF54197">
    <property type="entry name" value="HIT-like"/>
    <property type="match status" value="2"/>
</dbReference>
<evidence type="ECO:0000256" key="1">
    <source>
        <dbReference type="ARBA" id="ARBA00022679"/>
    </source>
</evidence>
<dbReference type="InterPro" id="IPR001937">
    <property type="entry name" value="GalP_UDPtransf1"/>
</dbReference>
<dbReference type="Pfam" id="PF01087">
    <property type="entry name" value="GalP_UDP_transf"/>
    <property type="match status" value="1"/>
</dbReference>
<dbReference type="PIRSF" id="PIRSF000808">
    <property type="entry name" value="GalT"/>
    <property type="match status" value="1"/>
</dbReference>
<dbReference type="PANTHER" id="PTHR42763">
    <property type="entry name" value="ADP-GLUCOSE PHOSPHORYLASE"/>
    <property type="match status" value="1"/>
</dbReference>
<name>A0A1F5HJ87_9BACT</name>
<keyword evidence="3" id="KW-0119">Carbohydrate metabolism</keyword>
<proteinExistence type="predicted"/>
<organism evidence="6 7">
    <name type="scientific">Candidatus Curtissbacteria bacterium RIFCSPLOWO2_01_FULL_41_18</name>
    <dbReference type="NCBI Taxonomy" id="1797727"/>
    <lineage>
        <taxon>Bacteria</taxon>
        <taxon>Candidatus Curtissiibacteriota</taxon>
    </lineage>
</organism>
<accession>A0A1F5HJ87</accession>
<comment type="caution">
    <text evidence="6">The sequence shown here is derived from an EMBL/GenBank/DDBJ whole genome shotgun (WGS) entry which is preliminary data.</text>
</comment>
<dbReference type="EMBL" id="MFBQ01000036">
    <property type="protein sequence ID" value="OGE04105.1"/>
    <property type="molecule type" value="Genomic_DNA"/>
</dbReference>
<evidence type="ECO:0000256" key="3">
    <source>
        <dbReference type="ARBA" id="ARBA00023277"/>
    </source>
</evidence>
<dbReference type="GO" id="GO:0008108">
    <property type="term" value="F:UDP-glucose:hexose-1-phosphate uridylyltransferase activity"/>
    <property type="evidence" value="ECO:0007669"/>
    <property type="project" value="InterPro"/>
</dbReference>
<evidence type="ECO:0000313" key="7">
    <source>
        <dbReference type="Proteomes" id="UP000176780"/>
    </source>
</evidence>
<keyword evidence="1" id="KW-0808">Transferase</keyword>
<dbReference type="STRING" id="1797727.A3B51_01775"/>
<dbReference type="PANTHER" id="PTHR42763:SF2">
    <property type="entry name" value="ADP-GLUCOSE PHOSPHORYLASE"/>
    <property type="match status" value="1"/>
</dbReference>
<reference evidence="6 7" key="1">
    <citation type="journal article" date="2016" name="Nat. Commun.">
        <title>Thousands of microbial genomes shed light on interconnected biogeochemical processes in an aquifer system.</title>
        <authorList>
            <person name="Anantharaman K."/>
            <person name="Brown C.T."/>
            <person name="Hug L.A."/>
            <person name="Sharon I."/>
            <person name="Castelle C.J."/>
            <person name="Probst A.J."/>
            <person name="Thomas B.C."/>
            <person name="Singh A."/>
            <person name="Wilkins M.J."/>
            <person name="Karaoz U."/>
            <person name="Brodie E.L."/>
            <person name="Williams K.H."/>
            <person name="Hubbard S.S."/>
            <person name="Banfield J.F."/>
        </authorList>
    </citation>
    <scope>NUCLEOTIDE SEQUENCE [LARGE SCALE GENOMIC DNA]</scope>
</reference>
<sequence length="293" mass="33140">MAKYVPDITTNRWVIVAEGRSKRPTDAKSAGGTVNKVCVFCPGFEKIPGEELFRVGKGAPYEPGWQVRVIKNKYPITDFHEVIIHSPDDQKDIDQLPLSQVKLILEVYRARYNVNLPNGHAIIFNNVGEVAGASINHPHSQLVVVPKQITLDTLQLEPIVNTIFESSKFVVFCPNFSQWPFEVWITPKKRNQLFGQISDEEITDLAAVLQNILRRLIYHLGGGSHFHPGVPMVTFKEGPAYNFYIHHGQDWYIRIVPRLIHRAGFELGTGLSVNIIDPVDAAEVLREEKVEEK</sequence>
<evidence type="ECO:0000313" key="6">
    <source>
        <dbReference type="EMBL" id="OGE04105.1"/>
    </source>
</evidence>
<protein>
    <recommendedName>
        <fullName evidence="5">Galactose-1-phosphate uridyl transferase N-terminal domain-containing protein</fullName>
    </recommendedName>
</protein>
<evidence type="ECO:0000256" key="4">
    <source>
        <dbReference type="PIRSR" id="PIRSR000808-1"/>
    </source>
</evidence>
<dbReference type="Gene3D" id="3.30.428.10">
    <property type="entry name" value="HIT-like"/>
    <property type="match status" value="2"/>
</dbReference>
<dbReference type="GO" id="GO:0006012">
    <property type="term" value="P:galactose metabolic process"/>
    <property type="evidence" value="ECO:0007669"/>
    <property type="project" value="InterPro"/>
</dbReference>
<evidence type="ECO:0000259" key="5">
    <source>
        <dbReference type="Pfam" id="PF01087"/>
    </source>
</evidence>
<dbReference type="InterPro" id="IPR005849">
    <property type="entry name" value="GalP_Utransf_N"/>
</dbReference>
<feature type="active site" description="Tele-UMP-histidine intermediate" evidence="4">
    <location>
        <position position="139"/>
    </location>
</feature>
<dbReference type="InterPro" id="IPR036265">
    <property type="entry name" value="HIT-like_sf"/>
</dbReference>
<dbReference type="AlphaFoldDB" id="A0A1F5HJ87"/>